<dbReference type="InterPro" id="IPR018993">
    <property type="entry name" value="FOP_dimerisation-dom_N"/>
</dbReference>
<evidence type="ECO:0000313" key="3">
    <source>
        <dbReference type="Proteomes" id="UP000311919"/>
    </source>
</evidence>
<dbReference type="GO" id="GO:0005815">
    <property type="term" value="C:microtubule organizing center"/>
    <property type="evidence" value="ECO:0007669"/>
    <property type="project" value="InterPro"/>
</dbReference>
<dbReference type="Proteomes" id="UP000311919">
    <property type="component" value="Unassembled WGS sequence"/>
</dbReference>
<feature type="domain" description="FGFR1 oncogene partner (FOP) N-terminal dimerisation" evidence="1">
    <location>
        <begin position="56"/>
        <end position="105"/>
    </location>
</feature>
<name>A0A4Z2CYB9_SCHJA</name>
<gene>
    <name evidence="2" type="ORF">EWB00_006444</name>
</gene>
<protein>
    <submittedName>
        <fullName evidence="2">LisH domain-containing protein</fullName>
    </submittedName>
</protein>
<accession>A0A4Z2CYB9</accession>
<dbReference type="PROSITE" id="PS50896">
    <property type="entry name" value="LISH"/>
    <property type="match status" value="1"/>
</dbReference>
<dbReference type="InterPro" id="IPR006594">
    <property type="entry name" value="LisH"/>
</dbReference>
<reference evidence="2 3" key="1">
    <citation type="submission" date="2019-03" db="EMBL/GenBank/DDBJ databases">
        <title>An improved genome assembly of the fluke Schistosoma japonicum.</title>
        <authorList>
            <person name="Hu W."/>
            <person name="Luo F."/>
            <person name="Yin M."/>
            <person name="Mo X."/>
            <person name="Sun C."/>
            <person name="Wu Q."/>
            <person name="Zhu B."/>
            <person name="Xiang M."/>
            <person name="Wang J."/>
            <person name="Wang Y."/>
            <person name="Zhang T."/>
            <person name="Xu B."/>
            <person name="Zheng H."/>
            <person name="Feng Z."/>
        </authorList>
    </citation>
    <scope>NUCLEOTIDE SEQUENCE [LARGE SCALE GENOMIC DNA]</scope>
    <source>
        <strain evidence="2">HuSjv2</strain>
        <tissue evidence="2">Worms</tissue>
    </source>
</reference>
<sequence length="223" mass="25898">MVSSDNLKQYLRTTLNDDGFLNEIKIDVLKKMFDKIQNQSPKVKTSSTSEIHSNIKLLIDELIIEYLNFENLSFTESIFRHESGHGNLHNLPRQFLCQTLRIKPTVNIKSLIIKSDNNHNYSNNELCNHKSPTELINQPIPLLYYIVHYLMMNGLDRICSHDVCNNNGNRSTEEPKSTTTVNNNNNEDHFNVNRRQMNASEHVFIHEPIYDVNHCTHCESNLC</sequence>
<dbReference type="AlphaFoldDB" id="A0A4Z2CYB9"/>
<dbReference type="OrthoDB" id="5970631at2759"/>
<dbReference type="Gene3D" id="1.20.960.40">
    <property type="match status" value="1"/>
</dbReference>
<dbReference type="Pfam" id="PF09398">
    <property type="entry name" value="FOP_dimer"/>
    <property type="match status" value="1"/>
</dbReference>
<keyword evidence="3" id="KW-1185">Reference proteome</keyword>
<dbReference type="EMBL" id="SKCS01000397">
    <property type="protein sequence ID" value="TNN09243.1"/>
    <property type="molecule type" value="Genomic_DNA"/>
</dbReference>
<dbReference type="STRING" id="6182.A0A4Z2CYB9"/>
<organism evidence="2 3">
    <name type="scientific">Schistosoma japonicum</name>
    <name type="common">Blood fluke</name>
    <dbReference type="NCBI Taxonomy" id="6182"/>
    <lineage>
        <taxon>Eukaryota</taxon>
        <taxon>Metazoa</taxon>
        <taxon>Spiralia</taxon>
        <taxon>Lophotrochozoa</taxon>
        <taxon>Platyhelminthes</taxon>
        <taxon>Trematoda</taxon>
        <taxon>Digenea</taxon>
        <taxon>Strigeidida</taxon>
        <taxon>Schistosomatoidea</taxon>
        <taxon>Schistosomatidae</taxon>
        <taxon>Schistosoma</taxon>
    </lineage>
</organism>
<evidence type="ECO:0000313" key="2">
    <source>
        <dbReference type="EMBL" id="TNN09243.1"/>
    </source>
</evidence>
<evidence type="ECO:0000259" key="1">
    <source>
        <dbReference type="Pfam" id="PF09398"/>
    </source>
</evidence>
<comment type="caution">
    <text evidence="2">The sequence shown here is derived from an EMBL/GenBank/DDBJ whole genome shotgun (WGS) entry which is preliminary data.</text>
</comment>
<dbReference type="GO" id="GO:0034453">
    <property type="term" value="P:microtubule anchoring"/>
    <property type="evidence" value="ECO:0007669"/>
    <property type="project" value="InterPro"/>
</dbReference>
<proteinExistence type="predicted"/>